<evidence type="ECO:0000256" key="1">
    <source>
        <dbReference type="ARBA" id="ARBA00023015"/>
    </source>
</evidence>
<dbReference type="EMBL" id="WJXB01000009">
    <property type="protein sequence ID" value="MRN55505.1"/>
    <property type="molecule type" value="Genomic_DNA"/>
</dbReference>
<sequence>MRRLILSEYQPEEERIFELLQALNKGIAPKFERCAGISPTRLRLLHELFQVDEISQIALQKEIDIDAAAITRHLKCMEEYGTITRRNNPADNRVTLVCLTEQGRGKVASYREEKKRFISSLLTGFNDQEQTVLIDMLNRLQHNINLL</sequence>
<evidence type="ECO:0000313" key="5">
    <source>
        <dbReference type="EMBL" id="MRN55505.1"/>
    </source>
</evidence>
<dbReference type="Proteomes" id="UP000463051">
    <property type="component" value="Unassembled WGS sequence"/>
</dbReference>
<dbReference type="InterPro" id="IPR000835">
    <property type="entry name" value="HTH_MarR-typ"/>
</dbReference>
<dbReference type="GO" id="GO:0003700">
    <property type="term" value="F:DNA-binding transcription factor activity"/>
    <property type="evidence" value="ECO:0007669"/>
    <property type="project" value="InterPro"/>
</dbReference>
<dbReference type="InterPro" id="IPR036390">
    <property type="entry name" value="WH_DNA-bd_sf"/>
</dbReference>
<comment type="caution">
    <text evidence="5">The sequence shown here is derived from an EMBL/GenBank/DDBJ whole genome shotgun (WGS) entry which is preliminary data.</text>
</comment>
<dbReference type="Pfam" id="PF01047">
    <property type="entry name" value="MarR"/>
    <property type="match status" value="1"/>
</dbReference>
<dbReference type="InterPro" id="IPR036388">
    <property type="entry name" value="WH-like_DNA-bd_sf"/>
</dbReference>
<dbReference type="Gene3D" id="1.10.10.10">
    <property type="entry name" value="Winged helix-like DNA-binding domain superfamily/Winged helix DNA-binding domain"/>
    <property type="match status" value="1"/>
</dbReference>
<feature type="domain" description="HTH marR-type" evidence="4">
    <location>
        <begin position="13"/>
        <end position="142"/>
    </location>
</feature>
<keyword evidence="3" id="KW-0804">Transcription</keyword>
<protein>
    <submittedName>
        <fullName evidence="5">MarR family transcriptional regulator</fullName>
    </submittedName>
</protein>
<evidence type="ECO:0000313" key="6">
    <source>
        <dbReference type="Proteomes" id="UP000463051"/>
    </source>
</evidence>
<dbReference type="PRINTS" id="PR00598">
    <property type="entry name" value="HTHMARR"/>
</dbReference>
<accession>A0A7X2H8S2</accession>
<keyword evidence="1" id="KW-0805">Transcription regulation</keyword>
<gene>
    <name evidence="5" type="ORF">GJB61_21205</name>
</gene>
<dbReference type="PANTHER" id="PTHR42756">
    <property type="entry name" value="TRANSCRIPTIONAL REGULATOR, MARR"/>
    <property type="match status" value="1"/>
</dbReference>
<dbReference type="SMART" id="SM00347">
    <property type="entry name" value="HTH_MARR"/>
    <property type="match status" value="1"/>
</dbReference>
<dbReference type="PANTHER" id="PTHR42756:SF1">
    <property type="entry name" value="TRANSCRIPTIONAL REPRESSOR OF EMRAB OPERON"/>
    <property type="match status" value="1"/>
</dbReference>
<evidence type="ECO:0000256" key="2">
    <source>
        <dbReference type="ARBA" id="ARBA00023125"/>
    </source>
</evidence>
<evidence type="ECO:0000259" key="4">
    <source>
        <dbReference type="PROSITE" id="PS50995"/>
    </source>
</evidence>
<proteinExistence type="predicted"/>
<dbReference type="AlphaFoldDB" id="A0A7X2H8S2"/>
<keyword evidence="2" id="KW-0238">DNA-binding</keyword>
<dbReference type="GO" id="GO:0003677">
    <property type="term" value="F:DNA binding"/>
    <property type="evidence" value="ECO:0007669"/>
    <property type="project" value="UniProtKB-KW"/>
</dbReference>
<dbReference type="PROSITE" id="PS50995">
    <property type="entry name" value="HTH_MARR_2"/>
    <property type="match status" value="1"/>
</dbReference>
<organism evidence="5 6">
    <name type="scientific">Paenibacillus monticola</name>
    <dbReference type="NCBI Taxonomy" id="2666075"/>
    <lineage>
        <taxon>Bacteria</taxon>
        <taxon>Bacillati</taxon>
        <taxon>Bacillota</taxon>
        <taxon>Bacilli</taxon>
        <taxon>Bacillales</taxon>
        <taxon>Paenibacillaceae</taxon>
        <taxon>Paenibacillus</taxon>
    </lineage>
</organism>
<keyword evidence="6" id="KW-1185">Reference proteome</keyword>
<name>A0A7X2H8S2_9BACL</name>
<dbReference type="SUPFAM" id="SSF46785">
    <property type="entry name" value="Winged helix' DNA-binding domain"/>
    <property type="match status" value="1"/>
</dbReference>
<evidence type="ECO:0000256" key="3">
    <source>
        <dbReference type="ARBA" id="ARBA00023163"/>
    </source>
</evidence>
<reference evidence="5 6" key="1">
    <citation type="submission" date="2019-11" db="EMBL/GenBank/DDBJ databases">
        <title>Paenibacillus monticola sp. nov., a novel PGPR strain isolated from mountain sample in China.</title>
        <authorList>
            <person name="Zhao Q."/>
            <person name="Li H.-P."/>
            <person name="Zhang J.-L."/>
        </authorList>
    </citation>
    <scope>NUCLEOTIDE SEQUENCE [LARGE SCALE GENOMIC DNA]</scope>
    <source>
        <strain evidence="5 6">LC-T2</strain>
    </source>
</reference>